<gene>
    <name evidence="1" type="ORF">FRZ06_15920</name>
</gene>
<reference evidence="1" key="1">
    <citation type="submission" date="2019-08" db="EMBL/GenBank/DDBJ databases">
        <title>Genome sequence of Clostridiales bacterium MT110.</title>
        <authorList>
            <person name="Cao J."/>
        </authorList>
    </citation>
    <scope>NUCLEOTIDE SEQUENCE</scope>
    <source>
        <strain evidence="1">MT110</strain>
    </source>
</reference>
<sequence>MIGQVYRNDAVTIRMKQDKVQSRFAKMGSAFGLISGMTFAVNSIILGIALAREPFTLGSGAIFVAPLVAAAMNDSMTALWLLIYNIWKGNFKELVRSLKTTPGRMVCVAAILGGPVAMGCYLLGIQFCGSAYTMPISALCPVVGAILARIFMKQKMSTRVGIGMLICIVGTALISFTPPEGNFPHFYLGLLFAFGSALGWGAEGALATFGMSMVNPDVAITIREITSGLASTLIVVPLISGIGMYGELLKTPATLLVVAAAGLAGAISFLTWYKANAMIGVASGMALNITYSLWGLVFAFFVTGVSLSTNLVIGAVAVTLGAMLVVVNPLEVFKKKGEA</sequence>
<protein>
    <submittedName>
        <fullName evidence="1">DMT family transporter</fullName>
    </submittedName>
</protein>
<name>A0ACD1AHI5_9FIRM</name>
<evidence type="ECO:0000313" key="2">
    <source>
        <dbReference type="Proteomes" id="UP000594014"/>
    </source>
</evidence>
<proteinExistence type="predicted"/>
<organism evidence="1 2">
    <name type="scientific">Anoxybacterium hadale</name>
    <dbReference type="NCBI Taxonomy" id="3408580"/>
    <lineage>
        <taxon>Bacteria</taxon>
        <taxon>Bacillati</taxon>
        <taxon>Bacillota</taxon>
        <taxon>Clostridia</taxon>
        <taxon>Peptostreptococcales</taxon>
        <taxon>Anaerovoracaceae</taxon>
        <taxon>Anoxybacterium</taxon>
    </lineage>
</organism>
<evidence type="ECO:0000313" key="1">
    <source>
        <dbReference type="EMBL" id="QOX65972.1"/>
    </source>
</evidence>
<dbReference type="Proteomes" id="UP000594014">
    <property type="component" value="Chromosome"/>
</dbReference>
<accession>A0ACD1AHI5</accession>
<keyword evidence="2" id="KW-1185">Reference proteome</keyword>
<dbReference type="EMBL" id="CP042469">
    <property type="protein sequence ID" value="QOX65972.1"/>
    <property type="molecule type" value="Genomic_DNA"/>
</dbReference>